<sequence length="146" mass="15568">MPAVTDNTLGSVRGGCLCGAVRFESRAAMQLVGHCYCTDCRRSSGTAHSIHAMVPETAFTVTGKLTFYDRSADSGNLVSRGFCGTCGSPLLSKNSAMPGMVFVRASALDDPEIAKPQMIVYASRAPSWDRLDPTLPAFATIPEERC</sequence>
<gene>
    <name evidence="6" type="ORF">A8M32_17270</name>
</gene>
<comment type="caution">
    <text evidence="6">The sequence shown here is derived from an EMBL/GenBank/DDBJ whole genome shotgun (WGS) entry which is preliminary data.</text>
</comment>
<feature type="domain" description="CENP-V/GFA" evidence="5">
    <location>
        <begin position="12"/>
        <end position="129"/>
    </location>
</feature>
<comment type="similarity">
    <text evidence="1">Belongs to the Gfa family.</text>
</comment>
<dbReference type="PROSITE" id="PS51891">
    <property type="entry name" value="CENP_V_GFA"/>
    <property type="match status" value="1"/>
</dbReference>
<evidence type="ECO:0000256" key="3">
    <source>
        <dbReference type="ARBA" id="ARBA00022833"/>
    </source>
</evidence>
<evidence type="ECO:0000256" key="4">
    <source>
        <dbReference type="ARBA" id="ARBA00023239"/>
    </source>
</evidence>
<accession>A0A1E3V9K0</accession>
<dbReference type="GO" id="GO:0046872">
    <property type="term" value="F:metal ion binding"/>
    <property type="evidence" value="ECO:0007669"/>
    <property type="project" value="UniProtKB-KW"/>
</dbReference>
<dbReference type="Gene3D" id="3.90.1590.10">
    <property type="entry name" value="glutathione-dependent formaldehyde- activating enzyme (gfa)"/>
    <property type="match status" value="1"/>
</dbReference>
<dbReference type="EMBL" id="LYBW01000060">
    <property type="protein sequence ID" value="ODR90303.1"/>
    <property type="molecule type" value="Genomic_DNA"/>
</dbReference>
<keyword evidence="4" id="KW-0456">Lyase</keyword>
<keyword evidence="2" id="KW-0479">Metal-binding</keyword>
<dbReference type="Pfam" id="PF04828">
    <property type="entry name" value="GFA"/>
    <property type="match status" value="1"/>
</dbReference>
<dbReference type="InterPro" id="IPR006913">
    <property type="entry name" value="CENP-V/GFA"/>
</dbReference>
<dbReference type="SUPFAM" id="SSF51316">
    <property type="entry name" value="Mss4-like"/>
    <property type="match status" value="1"/>
</dbReference>
<dbReference type="Proteomes" id="UP000094342">
    <property type="component" value="Unassembled WGS sequence"/>
</dbReference>
<evidence type="ECO:0000256" key="2">
    <source>
        <dbReference type="ARBA" id="ARBA00022723"/>
    </source>
</evidence>
<name>A0A1E3V9K0_9HYPH</name>
<evidence type="ECO:0000313" key="6">
    <source>
        <dbReference type="EMBL" id="ODR90303.1"/>
    </source>
</evidence>
<dbReference type="GO" id="GO:0016846">
    <property type="term" value="F:carbon-sulfur lyase activity"/>
    <property type="evidence" value="ECO:0007669"/>
    <property type="project" value="InterPro"/>
</dbReference>
<dbReference type="AlphaFoldDB" id="A0A1E3V9K0"/>
<protein>
    <submittedName>
        <fullName evidence="6">Aldehyde-activating protein</fullName>
    </submittedName>
</protein>
<evidence type="ECO:0000313" key="7">
    <source>
        <dbReference type="Proteomes" id="UP000094342"/>
    </source>
</evidence>
<dbReference type="PANTHER" id="PTHR33337">
    <property type="entry name" value="GFA DOMAIN-CONTAINING PROTEIN"/>
    <property type="match status" value="1"/>
</dbReference>
<dbReference type="PANTHER" id="PTHR33337:SF40">
    <property type="entry name" value="CENP-V_GFA DOMAIN-CONTAINING PROTEIN-RELATED"/>
    <property type="match status" value="1"/>
</dbReference>
<reference evidence="7" key="1">
    <citation type="submission" date="2016-05" db="EMBL/GenBank/DDBJ databases">
        <authorList>
            <person name="Li Y."/>
        </authorList>
    </citation>
    <scope>NUCLEOTIDE SEQUENCE [LARGE SCALE GENOMIC DNA]</scope>
    <source>
        <strain evidence="7">YIC4027</strain>
    </source>
</reference>
<keyword evidence="7" id="KW-1185">Reference proteome</keyword>
<evidence type="ECO:0000256" key="1">
    <source>
        <dbReference type="ARBA" id="ARBA00005495"/>
    </source>
</evidence>
<keyword evidence="3" id="KW-0862">Zinc</keyword>
<evidence type="ECO:0000259" key="5">
    <source>
        <dbReference type="PROSITE" id="PS51891"/>
    </source>
</evidence>
<organism evidence="6 7">
    <name type="scientific">Sinorhizobium alkalisoli</name>
    <dbReference type="NCBI Taxonomy" id="1752398"/>
    <lineage>
        <taxon>Bacteria</taxon>
        <taxon>Pseudomonadati</taxon>
        <taxon>Pseudomonadota</taxon>
        <taxon>Alphaproteobacteria</taxon>
        <taxon>Hyphomicrobiales</taxon>
        <taxon>Rhizobiaceae</taxon>
        <taxon>Sinorhizobium/Ensifer group</taxon>
        <taxon>Sinorhizobium</taxon>
    </lineage>
</organism>
<dbReference type="InterPro" id="IPR011057">
    <property type="entry name" value="Mss4-like_sf"/>
</dbReference>
<proteinExistence type="inferred from homology"/>